<name>A0A3R7F3G1_9BURK</name>
<evidence type="ECO:0000313" key="1">
    <source>
        <dbReference type="EMBL" id="RKF33374.1"/>
    </source>
</evidence>
<proteinExistence type="predicted"/>
<reference evidence="1 2" key="1">
    <citation type="submission" date="2016-07" db="EMBL/GenBank/DDBJ databases">
        <title>Genome analysis of Burkholderia fungorum ES3-20.</title>
        <authorList>
            <person name="Xu D."/>
            <person name="Yao R."/>
            <person name="Zheng S."/>
        </authorList>
    </citation>
    <scope>NUCLEOTIDE SEQUENCE [LARGE SCALE GENOMIC DNA]</scope>
    <source>
        <strain evidence="1 2">ES3-20</strain>
    </source>
</reference>
<dbReference type="AlphaFoldDB" id="A0A3R7F3G1"/>
<evidence type="ECO:0000313" key="2">
    <source>
        <dbReference type="Proteomes" id="UP000283709"/>
    </source>
</evidence>
<dbReference type="Proteomes" id="UP000283709">
    <property type="component" value="Unassembled WGS sequence"/>
</dbReference>
<gene>
    <name evidence="1" type="ORF">BCY88_09945</name>
</gene>
<organism evidence="1 2">
    <name type="scientific">Paraburkholderia fungorum</name>
    <dbReference type="NCBI Taxonomy" id="134537"/>
    <lineage>
        <taxon>Bacteria</taxon>
        <taxon>Pseudomonadati</taxon>
        <taxon>Pseudomonadota</taxon>
        <taxon>Betaproteobacteria</taxon>
        <taxon>Burkholderiales</taxon>
        <taxon>Burkholderiaceae</taxon>
        <taxon>Paraburkholderia</taxon>
    </lineage>
</organism>
<comment type="caution">
    <text evidence="1">The sequence shown here is derived from an EMBL/GenBank/DDBJ whole genome shotgun (WGS) entry which is preliminary data.</text>
</comment>
<sequence length="74" mass="8168">MQRHQPAGRVVDEHQQRARRRAFLKPPVIAAVNLDQLGKPDAVTFVQLLAGQRRPEIGIALANHSQCASRHAIG</sequence>
<accession>A0A3R7F3G1</accession>
<protein>
    <submittedName>
        <fullName evidence="1">Uncharacterized protein</fullName>
    </submittedName>
</protein>
<dbReference type="EMBL" id="MCAS01000056">
    <property type="protein sequence ID" value="RKF33374.1"/>
    <property type="molecule type" value="Genomic_DNA"/>
</dbReference>